<dbReference type="GO" id="GO:0046872">
    <property type="term" value="F:metal ion binding"/>
    <property type="evidence" value="ECO:0007669"/>
    <property type="project" value="UniProtKB-KW"/>
</dbReference>
<dbReference type="Proteomes" id="UP000791440">
    <property type="component" value="Unassembled WGS sequence"/>
</dbReference>
<feature type="domain" description="p53 DNA-binding" evidence="3">
    <location>
        <begin position="187"/>
        <end position="267"/>
    </location>
</feature>
<dbReference type="Pfam" id="PF00870">
    <property type="entry name" value="P53"/>
    <property type="match status" value="1"/>
</dbReference>
<feature type="region of interest" description="Disordered" evidence="2">
    <location>
        <begin position="49"/>
        <end position="111"/>
    </location>
</feature>
<dbReference type="GO" id="GO:0005634">
    <property type="term" value="C:nucleus"/>
    <property type="evidence" value="ECO:0007669"/>
    <property type="project" value="InterPro"/>
</dbReference>
<dbReference type="EMBL" id="JH668559">
    <property type="protein sequence ID" value="KAG6457850.1"/>
    <property type="molecule type" value="Genomic_DNA"/>
</dbReference>
<keyword evidence="1" id="KW-0479">Metal-binding</keyword>
<protein>
    <recommendedName>
        <fullName evidence="3">p53 DNA-binding domain-containing protein</fullName>
    </recommendedName>
</protein>
<evidence type="ECO:0000313" key="5">
    <source>
        <dbReference type="Proteomes" id="UP000791440"/>
    </source>
</evidence>
<comment type="cofactor">
    <cofactor evidence="1">
        <name>Zn(2+)</name>
        <dbReference type="ChEBI" id="CHEBI:29105"/>
    </cofactor>
    <text evidence="1">Binds 1 zinc ion per subunit.</text>
</comment>
<feature type="binding site" evidence="1">
    <location>
        <position position="222"/>
    </location>
    <ligand>
        <name>Zn(2+)</name>
        <dbReference type="ChEBI" id="CHEBI:29105"/>
    </ligand>
</feature>
<reference evidence="4" key="1">
    <citation type="journal article" date="2016" name="Insect Biochem. Mol. Biol.">
        <title>Multifaceted biological insights from a draft genome sequence of the tobacco hornworm moth, Manduca sexta.</title>
        <authorList>
            <person name="Kanost M.R."/>
            <person name="Arrese E.L."/>
            <person name="Cao X."/>
            <person name="Chen Y.R."/>
            <person name="Chellapilla S."/>
            <person name="Goldsmith M.R."/>
            <person name="Grosse-Wilde E."/>
            <person name="Heckel D.G."/>
            <person name="Herndon N."/>
            <person name="Jiang H."/>
            <person name="Papanicolaou A."/>
            <person name="Qu J."/>
            <person name="Soulages J.L."/>
            <person name="Vogel H."/>
            <person name="Walters J."/>
            <person name="Waterhouse R.M."/>
            <person name="Ahn S.J."/>
            <person name="Almeida F.C."/>
            <person name="An C."/>
            <person name="Aqrawi P."/>
            <person name="Bretschneider A."/>
            <person name="Bryant W.B."/>
            <person name="Bucks S."/>
            <person name="Chao H."/>
            <person name="Chevignon G."/>
            <person name="Christen J.M."/>
            <person name="Clarke D.F."/>
            <person name="Dittmer N.T."/>
            <person name="Ferguson L.C.F."/>
            <person name="Garavelou S."/>
            <person name="Gordon K.H.J."/>
            <person name="Gunaratna R.T."/>
            <person name="Han Y."/>
            <person name="Hauser F."/>
            <person name="He Y."/>
            <person name="Heidel-Fischer H."/>
            <person name="Hirsh A."/>
            <person name="Hu Y."/>
            <person name="Jiang H."/>
            <person name="Kalra D."/>
            <person name="Klinner C."/>
            <person name="Konig C."/>
            <person name="Kovar C."/>
            <person name="Kroll A.R."/>
            <person name="Kuwar S.S."/>
            <person name="Lee S.L."/>
            <person name="Lehman R."/>
            <person name="Li K."/>
            <person name="Li Z."/>
            <person name="Liang H."/>
            <person name="Lovelace S."/>
            <person name="Lu Z."/>
            <person name="Mansfield J.H."/>
            <person name="McCulloch K.J."/>
            <person name="Mathew T."/>
            <person name="Morton B."/>
            <person name="Muzny D.M."/>
            <person name="Neunemann D."/>
            <person name="Ongeri F."/>
            <person name="Pauchet Y."/>
            <person name="Pu L.L."/>
            <person name="Pyrousis I."/>
            <person name="Rao X.J."/>
            <person name="Redding A."/>
            <person name="Roesel C."/>
            <person name="Sanchez-Gracia A."/>
            <person name="Schaack S."/>
            <person name="Shukla A."/>
            <person name="Tetreau G."/>
            <person name="Wang Y."/>
            <person name="Xiong G.H."/>
            <person name="Traut W."/>
            <person name="Walsh T.K."/>
            <person name="Worley K.C."/>
            <person name="Wu D."/>
            <person name="Wu W."/>
            <person name="Wu Y.Q."/>
            <person name="Zhang X."/>
            <person name="Zou Z."/>
            <person name="Zucker H."/>
            <person name="Briscoe A.D."/>
            <person name="Burmester T."/>
            <person name="Clem R.J."/>
            <person name="Feyereisen R."/>
            <person name="Grimmelikhuijzen C.J.P."/>
            <person name="Hamodrakas S.J."/>
            <person name="Hansson B.S."/>
            <person name="Huguet E."/>
            <person name="Jermiin L.S."/>
            <person name="Lan Q."/>
            <person name="Lehman H.K."/>
            <person name="Lorenzen M."/>
            <person name="Merzendorfer H."/>
            <person name="Michalopoulos I."/>
            <person name="Morton D.B."/>
            <person name="Muthukrishnan S."/>
            <person name="Oakeshott J.G."/>
            <person name="Palmer W."/>
            <person name="Park Y."/>
            <person name="Passarelli A.L."/>
            <person name="Rozas J."/>
            <person name="Schwartz L.M."/>
            <person name="Smith W."/>
            <person name="Southgate A."/>
            <person name="Vilcinskas A."/>
            <person name="Vogt R."/>
            <person name="Wang P."/>
            <person name="Werren J."/>
            <person name="Yu X.Q."/>
            <person name="Zhou J.J."/>
            <person name="Brown S.J."/>
            <person name="Scherer S.E."/>
            <person name="Richards S."/>
            <person name="Blissard G.W."/>
        </authorList>
    </citation>
    <scope>NUCLEOTIDE SEQUENCE</scope>
</reference>
<dbReference type="InterPro" id="IPR011615">
    <property type="entry name" value="p53_DNA-bd"/>
</dbReference>
<dbReference type="AlphaFoldDB" id="A0A922CSF5"/>
<reference evidence="4" key="2">
    <citation type="submission" date="2020-12" db="EMBL/GenBank/DDBJ databases">
        <authorList>
            <person name="Kanost M."/>
        </authorList>
    </citation>
    <scope>NUCLEOTIDE SEQUENCE</scope>
</reference>
<keyword evidence="1" id="KW-0862">Zinc</keyword>
<dbReference type="GO" id="GO:0000978">
    <property type="term" value="F:RNA polymerase II cis-regulatory region sequence-specific DNA binding"/>
    <property type="evidence" value="ECO:0007669"/>
    <property type="project" value="TreeGrafter"/>
</dbReference>
<dbReference type="GO" id="GO:0000981">
    <property type="term" value="F:DNA-binding transcription factor activity, RNA polymerase II-specific"/>
    <property type="evidence" value="ECO:0007669"/>
    <property type="project" value="TreeGrafter"/>
</dbReference>
<feature type="region of interest" description="Disordered" evidence="2">
    <location>
        <begin position="264"/>
        <end position="300"/>
    </location>
</feature>
<keyword evidence="5" id="KW-1185">Reference proteome</keyword>
<comment type="caution">
    <text evidence="4">The sequence shown here is derived from an EMBL/GenBank/DDBJ whole genome shotgun (WGS) entry which is preliminary data.</text>
</comment>
<organism evidence="4 5">
    <name type="scientific">Manduca sexta</name>
    <name type="common">Tobacco hawkmoth</name>
    <name type="synonym">Tobacco hornworm</name>
    <dbReference type="NCBI Taxonomy" id="7130"/>
    <lineage>
        <taxon>Eukaryota</taxon>
        <taxon>Metazoa</taxon>
        <taxon>Ecdysozoa</taxon>
        <taxon>Arthropoda</taxon>
        <taxon>Hexapoda</taxon>
        <taxon>Insecta</taxon>
        <taxon>Pterygota</taxon>
        <taxon>Neoptera</taxon>
        <taxon>Endopterygota</taxon>
        <taxon>Lepidoptera</taxon>
        <taxon>Glossata</taxon>
        <taxon>Ditrysia</taxon>
        <taxon>Bombycoidea</taxon>
        <taxon>Sphingidae</taxon>
        <taxon>Sphinginae</taxon>
        <taxon>Sphingini</taxon>
        <taxon>Manduca</taxon>
    </lineage>
</organism>
<feature type="binding site" evidence="1">
    <location>
        <position position="218"/>
    </location>
    <ligand>
        <name>Zn(2+)</name>
        <dbReference type="ChEBI" id="CHEBI:29105"/>
    </ligand>
</feature>
<evidence type="ECO:0000313" key="4">
    <source>
        <dbReference type="EMBL" id="KAG6457850.1"/>
    </source>
</evidence>
<evidence type="ECO:0000256" key="2">
    <source>
        <dbReference type="SAM" id="MobiDB-lite"/>
    </source>
</evidence>
<gene>
    <name evidence="4" type="ORF">O3G_MSEX010533</name>
</gene>
<evidence type="ECO:0000256" key="1">
    <source>
        <dbReference type="PIRSR" id="PIRSR602117-1"/>
    </source>
</evidence>
<name>A0A922CSF5_MANSE</name>
<dbReference type="InterPro" id="IPR002117">
    <property type="entry name" value="p53_tumour_suppressor"/>
</dbReference>
<dbReference type="PANTHER" id="PTHR11447">
    <property type="entry name" value="CELLULAR TUMOR ANTIGEN P53"/>
    <property type="match status" value="1"/>
</dbReference>
<dbReference type="GO" id="GO:0006915">
    <property type="term" value="P:apoptotic process"/>
    <property type="evidence" value="ECO:0007669"/>
    <property type="project" value="InterPro"/>
</dbReference>
<accession>A0A922CSF5</accession>
<evidence type="ECO:0000259" key="3">
    <source>
        <dbReference type="Pfam" id="PF00870"/>
    </source>
</evidence>
<sequence length="380" mass="42450">MSDFIEDLDKFLDEYGMLDSPSGFDSFSELGEMLAMNEQAALGIEMRPPMQQQAAPELVKPPPMQQQAAPELVKPPPMQQQAAPELVKPPPMQQQAAPELVKPPPMQQQAAPELVMPPPMQQHAAPELQPAPRTPISLGVPSKEPLKLLPFTVKVLVPKEKPKHYTVRGEVLAKSVLHSYQPGPGVYQQGEPANPQSWLSIVVPATGTQIQHIYEMKCKNTCFRNMTHRAIEIIFTLEDMWGNAYARHVMGLQSCSSPFRDLKDMKKPQRNCKRAQTPSTRSSGRKRPRLLSVESESIDSSTSEVESIDVSRMESAGNDIVTNEQNFVPLPVLALAFSIQWDRCAAVLWWRCRCRVAIVSSVDDQAVVQHYPTRREFALG</sequence>
<dbReference type="PANTHER" id="PTHR11447:SF16">
    <property type="entry name" value="P53 PROTEIN LONG FORM VARIANT 1"/>
    <property type="match status" value="1"/>
</dbReference>
<proteinExistence type="predicted"/>